<accession>A0A094LAQ4</accession>
<dbReference type="OrthoDB" id="7062064at2"/>
<evidence type="ECO:0000313" key="3">
    <source>
        <dbReference type="EMBL" id="KFZ31928.1"/>
    </source>
</evidence>
<name>A0A094LAQ4_9GAMM</name>
<feature type="signal peptide" evidence="1">
    <location>
        <begin position="1"/>
        <end position="21"/>
    </location>
</feature>
<dbReference type="Proteomes" id="UP000054363">
    <property type="component" value="Unassembled WGS sequence"/>
</dbReference>
<sequence length="324" mass="34181">MLNKRDVLPFGAVILASTFLAACGGSDSGPIRMASFTLAVSDAPVDEADEVWACFNGVELVGNDQGSQVFTIGEDTNTIAANDVCKDENGDTIPNTRGINLLAYTGSDSENLLSGVQVEAGTYGQLRLEMADGSYVQVGEDRIPLSVPSNELKFDGVTLDITGNASYTVEFDLRHALVNPVGQAGYFLKPRGVRLVNNLEVGHVEGTIAESLLINTEGCTVAPADTSNPVASVYFYSGADLAAATLADIGGSEENEPYASAGVFFDGATEYSFEIGYVAAGDYTVAWTCNLNDDPEADDEIIFNGQQNVTVNDGEEVTTVTFSE</sequence>
<protein>
    <submittedName>
        <fullName evidence="3">Lipoprotein</fullName>
    </submittedName>
</protein>
<reference evidence="3 4" key="1">
    <citation type="submission" date="2014-06" db="EMBL/GenBank/DDBJ databases">
        <title>The draft genome sequence of Idiomarina salinarum ISL-52.</title>
        <authorList>
            <person name="Du J."/>
            <person name="Shao Z."/>
        </authorList>
    </citation>
    <scope>NUCLEOTIDE SEQUENCE [LARGE SCALE GENOMIC DNA]</scope>
    <source>
        <strain evidence="3 4">ISL-52</strain>
    </source>
</reference>
<evidence type="ECO:0000259" key="2">
    <source>
        <dbReference type="Pfam" id="PF14321"/>
    </source>
</evidence>
<dbReference type="EMBL" id="JPER01000001">
    <property type="protein sequence ID" value="KFZ31928.1"/>
    <property type="molecule type" value="Genomic_DNA"/>
</dbReference>
<dbReference type="Pfam" id="PF14321">
    <property type="entry name" value="DUF4382"/>
    <property type="match status" value="1"/>
</dbReference>
<dbReference type="InterPro" id="IPR025491">
    <property type="entry name" value="DUF4382"/>
</dbReference>
<feature type="chain" id="PRO_5001906819" evidence="1">
    <location>
        <begin position="22"/>
        <end position="324"/>
    </location>
</feature>
<gene>
    <name evidence="3" type="ORF">IDSA_04425</name>
</gene>
<feature type="domain" description="DUF4382" evidence="2">
    <location>
        <begin position="34"/>
        <end position="190"/>
    </location>
</feature>
<dbReference type="PROSITE" id="PS51257">
    <property type="entry name" value="PROKAR_LIPOPROTEIN"/>
    <property type="match status" value="1"/>
</dbReference>
<keyword evidence="3" id="KW-0449">Lipoprotein</keyword>
<evidence type="ECO:0000256" key="1">
    <source>
        <dbReference type="SAM" id="SignalP"/>
    </source>
</evidence>
<evidence type="ECO:0000313" key="4">
    <source>
        <dbReference type="Proteomes" id="UP000054363"/>
    </source>
</evidence>
<organism evidence="3 4">
    <name type="scientific">Pseudidiomarina salinarum</name>
    <dbReference type="NCBI Taxonomy" id="435908"/>
    <lineage>
        <taxon>Bacteria</taxon>
        <taxon>Pseudomonadati</taxon>
        <taxon>Pseudomonadota</taxon>
        <taxon>Gammaproteobacteria</taxon>
        <taxon>Alteromonadales</taxon>
        <taxon>Idiomarinaceae</taxon>
        <taxon>Pseudidiomarina</taxon>
    </lineage>
</organism>
<keyword evidence="1" id="KW-0732">Signal</keyword>
<dbReference type="AlphaFoldDB" id="A0A094LAQ4"/>
<proteinExistence type="predicted"/>
<comment type="caution">
    <text evidence="3">The sequence shown here is derived from an EMBL/GenBank/DDBJ whole genome shotgun (WGS) entry which is preliminary data.</text>
</comment>
<keyword evidence="4" id="KW-1185">Reference proteome</keyword>
<dbReference type="STRING" id="435908.IDSA_04425"/>
<dbReference type="eggNOG" id="ENOG50309D6">
    <property type="taxonomic scope" value="Bacteria"/>
</dbReference>